<dbReference type="EMBL" id="JYON01000031">
    <property type="protein sequence ID" value="KJH69908.1"/>
    <property type="molecule type" value="Genomic_DNA"/>
</dbReference>
<sequence length="63" mass="6766">MSQTKVHHVVGINGTTLTIFIAQAHCWQLGLISPGGAARGERKIYYTAEAALKAGLEWVKQGS</sequence>
<dbReference type="Proteomes" id="UP000032452">
    <property type="component" value="Unassembled WGS sequence"/>
</dbReference>
<evidence type="ECO:0000313" key="1">
    <source>
        <dbReference type="EMBL" id="KJH69908.1"/>
    </source>
</evidence>
<name>A0A0D8ZM55_9CYAN</name>
<reference evidence="1 2" key="1">
    <citation type="submission" date="2015-02" db="EMBL/GenBank/DDBJ databases">
        <title>Draft genome of a novel marine cyanobacterium (Chroococcales) isolated from South Atlantic Ocean.</title>
        <authorList>
            <person name="Rigonato J."/>
            <person name="Alvarenga D.O."/>
            <person name="Branco L.H."/>
            <person name="Varani A.M."/>
            <person name="Brandini F.P."/>
            <person name="Fiore M.F."/>
        </authorList>
    </citation>
    <scope>NUCLEOTIDE SEQUENCE [LARGE SCALE GENOMIC DNA]</scope>
    <source>
        <strain evidence="1 2">CENA595</strain>
    </source>
</reference>
<organism evidence="1 2">
    <name type="scientific">Aliterella atlantica CENA595</name>
    <dbReference type="NCBI Taxonomy" id="1618023"/>
    <lineage>
        <taxon>Bacteria</taxon>
        <taxon>Bacillati</taxon>
        <taxon>Cyanobacteriota</taxon>
        <taxon>Cyanophyceae</taxon>
        <taxon>Chroococcidiopsidales</taxon>
        <taxon>Aliterellaceae</taxon>
        <taxon>Aliterella</taxon>
    </lineage>
</organism>
<gene>
    <name evidence="1" type="ORF">UH38_20930</name>
</gene>
<accession>A0A0D8ZM55</accession>
<keyword evidence="2" id="KW-1185">Reference proteome</keyword>
<dbReference type="AlphaFoldDB" id="A0A0D8ZM55"/>
<proteinExistence type="predicted"/>
<protein>
    <submittedName>
        <fullName evidence="1">Uncharacterized protein</fullName>
    </submittedName>
</protein>
<dbReference type="OrthoDB" id="515822at2"/>
<dbReference type="RefSeq" id="WP_045056645.1">
    <property type="nucleotide sequence ID" value="NZ_CAWMDP010000028.1"/>
</dbReference>
<dbReference type="STRING" id="1618023.UH38_20930"/>
<evidence type="ECO:0000313" key="2">
    <source>
        <dbReference type="Proteomes" id="UP000032452"/>
    </source>
</evidence>
<comment type="caution">
    <text evidence="1">The sequence shown here is derived from an EMBL/GenBank/DDBJ whole genome shotgun (WGS) entry which is preliminary data.</text>
</comment>